<dbReference type="PRINTS" id="PR00766">
    <property type="entry name" value="CUDAOXIDASE"/>
</dbReference>
<gene>
    <name evidence="11" type="ORF">CUNI_LOCUS9710</name>
</gene>
<dbReference type="InterPro" id="IPR016182">
    <property type="entry name" value="Cu_amine_oxidase_N-reg"/>
</dbReference>
<dbReference type="OrthoDB" id="5379943at2759"/>
<keyword evidence="3 6" id="KW-0801">TPQ</keyword>
<evidence type="ECO:0000259" key="10">
    <source>
        <dbReference type="Pfam" id="PF02728"/>
    </source>
</evidence>
<reference evidence="11" key="1">
    <citation type="submission" date="2021-04" db="EMBL/GenBank/DDBJ databases">
        <authorList>
            <consortium name="Molecular Ecology Group"/>
        </authorList>
    </citation>
    <scope>NUCLEOTIDE SEQUENCE</scope>
</reference>
<keyword evidence="5 6" id="KW-0186">Copper</keyword>
<keyword evidence="7" id="KW-0812">Transmembrane</keyword>
<dbReference type="FunFam" id="3.10.450.40:FF:000022">
    <property type="entry name" value="Amine oxidase"/>
    <property type="match status" value="1"/>
</dbReference>
<feature type="domain" description="Copper amine oxidase N2-terminal" evidence="9">
    <location>
        <begin position="91"/>
        <end position="167"/>
    </location>
</feature>
<dbReference type="FunFam" id="3.10.450.40:FF:000007">
    <property type="entry name" value="Amine oxidase"/>
    <property type="match status" value="1"/>
</dbReference>
<evidence type="ECO:0000256" key="5">
    <source>
        <dbReference type="ARBA" id="ARBA00023008"/>
    </source>
</evidence>
<evidence type="ECO:0000313" key="11">
    <source>
        <dbReference type="EMBL" id="CAG5124152.1"/>
    </source>
</evidence>
<comment type="caution">
    <text evidence="11">The sequence shown here is derived from an EMBL/GenBank/DDBJ whole genome shotgun (WGS) entry which is preliminary data.</text>
</comment>
<dbReference type="GO" id="GO:0048038">
    <property type="term" value="F:quinone binding"/>
    <property type="evidence" value="ECO:0007669"/>
    <property type="project" value="InterPro"/>
</dbReference>
<feature type="domain" description="Copper amine oxidase N3-terminal" evidence="10">
    <location>
        <begin position="187"/>
        <end position="288"/>
    </location>
</feature>
<evidence type="ECO:0000313" key="12">
    <source>
        <dbReference type="Proteomes" id="UP000678393"/>
    </source>
</evidence>
<dbReference type="PROSITE" id="PS01165">
    <property type="entry name" value="COPPER_AMINE_OXID_2"/>
    <property type="match status" value="1"/>
</dbReference>
<dbReference type="SUPFAM" id="SSF54416">
    <property type="entry name" value="Amine oxidase N-terminal region"/>
    <property type="match status" value="2"/>
</dbReference>
<feature type="domain" description="Copper amine oxidase catalytic" evidence="8">
    <location>
        <begin position="339"/>
        <end position="747"/>
    </location>
</feature>
<dbReference type="PANTHER" id="PTHR10638:SF20">
    <property type="entry name" value="AMINE OXIDASE"/>
    <property type="match status" value="1"/>
</dbReference>
<evidence type="ECO:0000256" key="1">
    <source>
        <dbReference type="ARBA" id="ARBA00007983"/>
    </source>
</evidence>
<dbReference type="Pfam" id="PF02727">
    <property type="entry name" value="Cu_amine_oxidN2"/>
    <property type="match status" value="1"/>
</dbReference>
<dbReference type="EMBL" id="CAJHNH020001710">
    <property type="protein sequence ID" value="CAG5124152.1"/>
    <property type="molecule type" value="Genomic_DNA"/>
</dbReference>
<name>A0A8S3ZAX5_9EUPU</name>
<dbReference type="Gene3D" id="3.10.450.40">
    <property type="match status" value="2"/>
</dbReference>
<comment type="similarity">
    <text evidence="1 6">Belongs to the copper/topaquinone oxidase family.</text>
</comment>
<feature type="transmembrane region" description="Helical" evidence="7">
    <location>
        <begin position="31"/>
        <end position="53"/>
    </location>
</feature>
<comment type="PTM">
    <text evidence="6">Topaquinone (TPQ) is generated by copper-dependent autoxidation of a specific tyrosyl residue.</text>
</comment>
<dbReference type="Pfam" id="PF01179">
    <property type="entry name" value="Cu_amine_oxid"/>
    <property type="match status" value="1"/>
</dbReference>
<keyword evidence="7" id="KW-1133">Transmembrane helix</keyword>
<evidence type="ECO:0000256" key="6">
    <source>
        <dbReference type="RuleBase" id="RU000672"/>
    </source>
</evidence>
<evidence type="ECO:0000256" key="4">
    <source>
        <dbReference type="ARBA" id="ARBA00023002"/>
    </source>
</evidence>
<sequence>MEEKISVMPKRQVRRASTVVISRKTWLVVRILAGVTCVLVVMLTVALAIVAVIKTTPPYCSSGLASNGRNLNNPGLFNDLTPKEMVAARDYLLSQKRLGLVPYTEATVNSSYIFMITLQVPLKAAVLKFQEGVDRKPQRAAKVTVYRGDTEPPRVEEYVVGPLPTPKFYRVVTSPAYRRVPIPFSSRPVDAVERNQLRKFISRVTENLSSLFIDSYGLVYHNCTPGKNCIMFQDFAPRGTESGERKTWFWAYRETEGFYLHPLGFAIQIDHLSPHTSDWSVTRVIYNGQLFYEIEDLVERYAEGTLRKIQPIMDSADAQFSTFTRRGHHSFDTPLRGPRLLEPDGHRYSIDDQFVKYFGWSFNFHMHTCTGLQIVDVHFQGEKIAYEISLQEITAFYTGYSPETSWLGLYGMSWLLGASSYELVPGVDCPATASFIDSYHFANSGKPQRYRNSICIFEHSSSMPLRRHYSHGRDGEFHSYGGLVSSYLVVRTIISLWSCDYVVDYIFHLDGTIELKIALTGYIQASFDLAGQRPYGNRVHDNARGNLHQHLFHWKIDLDIEKTSNRYQTLDITTESESSFWYEGTVNKTQLKFNQALKEDENDASVPYDFNHPGHDIIFNMKAGNKYDVHRGYRIINEAKSKFLLEHSSVTNAAGWAKYQLAVTKYKDTEDSSSSIYAQGDPYDPVLDFSRYLEDNDTIVDTDLVAWVTSGLYHMPHAEDVPSISATGNQCRVFLRPYNFFNHCPSMAVSDALVVKRKKNRAQQNGDEHKDTSLSFDTFGVDSGEPHCYQKETSMKEFQGLIQDV</sequence>
<keyword evidence="7" id="KW-0472">Membrane</keyword>
<dbReference type="AlphaFoldDB" id="A0A8S3ZAX5"/>
<dbReference type="Pfam" id="PF02728">
    <property type="entry name" value="Cu_amine_oxidN3"/>
    <property type="match status" value="1"/>
</dbReference>
<dbReference type="InterPro" id="IPR036460">
    <property type="entry name" value="Cu_amine_oxidase_C_sf"/>
</dbReference>
<dbReference type="PANTHER" id="PTHR10638">
    <property type="entry name" value="COPPER AMINE OXIDASE"/>
    <property type="match status" value="1"/>
</dbReference>
<proteinExistence type="inferred from homology"/>
<dbReference type="GO" id="GO:0005886">
    <property type="term" value="C:plasma membrane"/>
    <property type="evidence" value="ECO:0007669"/>
    <property type="project" value="TreeGrafter"/>
</dbReference>
<dbReference type="SUPFAM" id="SSF49998">
    <property type="entry name" value="Amine oxidase catalytic domain"/>
    <property type="match status" value="1"/>
</dbReference>
<dbReference type="InterPro" id="IPR049947">
    <property type="entry name" value="Cu_Am_Ox_Cu-bd"/>
</dbReference>
<evidence type="ECO:0000256" key="2">
    <source>
        <dbReference type="ARBA" id="ARBA00022723"/>
    </source>
</evidence>
<evidence type="ECO:0000259" key="9">
    <source>
        <dbReference type="Pfam" id="PF02727"/>
    </source>
</evidence>
<dbReference type="InterPro" id="IPR015802">
    <property type="entry name" value="Cu_amine_oxidase_N3"/>
</dbReference>
<keyword evidence="2 6" id="KW-0479">Metal-binding</keyword>
<dbReference type="Gene3D" id="2.70.98.20">
    <property type="entry name" value="Copper amine oxidase, catalytic domain"/>
    <property type="match status" value="1"/>
</dbReference>
<dbReference type="Proteomes" id="UP000678393">
    <property type="component" value="Unassembled WGS sequence"/>
</dbReference>
<organism evidence="11 12">
    <name type="scientific">Candidula unifasciata</name>
    <dbReference type="NCBI Taxonomy" id="100452"/>
    <lineage>
        <taxon>Eukaryota</taxon>
        <taxon>Metazoa</taxon>
        <taxon>Spiralia</taxon>
        <taxon>Lophotrochozoa</taxon>
        <taxon>Mollusca</taxon>
        <taxon>Gastropoda</taxon>
        <taxon>Heterobranchia</taxon>
        <taxon>Euthyneura</taxon>
        <taxon>Panpulmonata</taxon>
        <taxon>Eupulmonata</taxon>
        <taxon>Stylommatophora</taxon>
        <taxon>Helicina</taxon>
        <taxon>Helicoidea</taxon>
        <taxon>Geomitridae</taxon>
        <taxon>Candidula</taxon>
    </lineage>
</organism>
<dbReference type="GO" id="GO:0008131">
    <property type="term" value="F:primary methylamine oxidase activity"/>
    <property type="evidence" value="ECO:0007669"/>
    <property type="project" value="InterPro"/>
</dbReference>
<evidence type="ECO:0000256" key="3">
    <source>
        <dbReference type="ARBA" id="ARBA00022772"/>
    </source>
</evidence>
<dbReference type="GO" id="GO:0005507">
    <property type="term" value="F:copper ion binding"/>
    <property type="evidence" value="ECO:0007669"/>
    <property type="project" value="InterPro"/>
</dbReference>
<keyword evidence="12" id="KW-1185">Reference proteome</keyword>
<dbReference type="EC" id="1.4.3.-" evidence="6"/>
<evidence type="ECO:0000259" key="8">
    <source>
        <dbReference type="Pfam" id="PF01179"/>
    </source>
</evidence>
<evidence type="ECO:0000256" key="7">
    <source>
        <dbReference type="SAM" id="Phobius"/>
    </source>
</evidence>
<accession>A0A8S3ZAX5</accession>
<dbReference type="InterPro" id="IPR015798">
    <property type="entry name" value="Cu_amine_oxidase_C"/>
</dbReference>
<dbReference type="InterPro" id="IPR000269">
    <property type="entry name" value="Cu_amine_oxidase"/>
</dbReference>
<keyword evidence="4 6" id="KW-0560">Oxidoreductase</keyword>
<protein>
    <recommendedName>
        <fullName evidence="6">Amine oxidase</fullName>
        <ecNumber evidence="6">1.4.3.-</ecNumber>
    </recommendedName>
</protein>
<dbReference type="GO" id="GO:0009308">
    <property type="term" value="P:amine metabolic process"/>
    <property type="evidence" value="ECO:0007669"/>
    <property type="project" value="UniProtKB-UniRule"/>
</dbReference>
<comment type="cofactor">
    <cofactor evidence="6">
        <name>Cu cation</name>
        <dbReference type="ChEBI" id="CHEBI:23378"/>
    </cofactor>
    <text evidence="6">Contains 1 topaquinone per subunit.</text>
</comment>
<dbReference type="InterPro" id="IPR015800">
    <property type="entry name" value="Cu_amine_oxidase_N2"/>
</dbReference>